<organism evidence="1 2">
    <name type="scientific">Neisseria dentiae</name>
    <dbReference type="NCBI Taxonomy" id="194197"/>
    <lineage>
        <taxon>Bacteria</taxon>
        <taxon>Pseudomonadati</taxon>
        <taxon>Pseudomonadota</taxon>
        <taxon>Betaproteobacteria</taxon>
        <taxon>Neisseriales</taxon>
        <taxon>Neisseriaceae</taxon>
        <taxon>Neisseria</taxon>
    </lineage>
</organism>
<sequence length="87" mass="9606">MSVKFVLSEGSATDYLFAKALIADAAADKLLADKAYDTDAIRSFGGFLWECAPLSRQRLTVRSNCLLTVICTVIGHLVENCFLDFKR</sequence>
<proteinExistence type="predicted"/>
<evidence type="ECO:0000313" key="2">
    <source>
        <dbReference type="Proteomes" id="UP000193118"/>
    </source>
</evidence>
<protein>
    <submittedName>
        <fullName evidence="1">Uncharacterized protein</fullName>
    </submittedName>
</protein>
<reference evidence="2" key="1">
    <citation type="submission" date="2017-01" db="EMBL/GenBank/DDBJ databases">
        <authorList>
            <person name="Wolfgang W.J."/>
            <person name="Cole J."/>
            <person name="Wroblewski D."/>
            <person name="Mcginnis J."/>
            <person name="Musser K.A."/>
        </authorList>
    </citation>
    <scope>NUCLEOTIDE SEQUENCE [LARGE SCALE GENOMIC DNA]</scope>
    <source>
        <strain evidence="2">DSM 19151</strain>
    </source>
</reference>
<keyword evidence="2" id="KW-1185">Reference proteome</keyword>
<evidence type="ECO:0000313" key="1">
    <source>
        <dbReference type="EMBL" id="OSI18335.1"/>
    </source>
</evidence>
<dbReference type="RefSeq" id="WP_085365215.1">
    <property type="nucleotide sequence ID" value="NZ_UGQR01000001.1"/>
</dbReference>
<dbReference type="AlphaFoldDB" id="A0A1X3DEZ0"/>
<dbReference type="Proteomes" id="UP000193118">
    <property type="component" value="Unassembled WGS sequence"/>
</dbReference>
<accession>A0A1X3DEZ0</accession>
<comment type="caution">
    <text evidence="1">The sequence shown here is derived from an EMBL/GenBank/DDBJ whole genome shotgun (WGS) entry which is preliminary data.</text>
</comment>
<dbReference type="EMBL" id="MTBO01000003">
    <property type="protein sequence ID" value="OSI18335.1"/>
    <property type="molecule type" value="Genomic_DNA"/>
</dbReference>
<gene>
    <name evidence="1" type="ORF">BWD09_02780</name>
</gene>
<name>A0A1X3DEZ0_9NEIS</name>